<dbReference type="Gene3D" id="3.40.50.720">
    <property type="entry name" value="NAD(P)-binding Rossmann-like Domain"/>
    <property type="match status" value="1"/>
</dbReference>
<sequence>MTLPQKTALIAGASGLVGSYCLRLLLQSNRYDKVIAIGRKALPMQHPKLRQLIIDFNKLDTYKHSLIADDIYCCLGTTIKEAGSKENFYQVDHTYVVNFAAITSANFASQFLVVSSLGANANSPIFYSRVKGQMENTVQPMPFLGVHIFQPSLLLGPRQQKRFGENIGAVLMKTVGFLLVGPLKKYKAIAAEDVAKAMLYAATQDGAGIKMHDTETIRKEASLLNL</sequence>
<dbReference type="Proteomes" id="UP000323426">
    <property type="component" value="Unassembled WGS sequence"/>
</dbReference>
<dbReference type="InterPro" id="IPR036291">
    <property type="entry name" value="NAD(P)-bd_dom_sf"/>
</dbReference>
<evidence type="ECO:0000259" key="3">
    <source>
        <dbReference type="Pfam" id="PF01370"/>
    </source>
</evidence>
<keyword evidence="5" id="KW-1185">Reference proteome</keyword>
<dbReference type="SUPFAM" id="SSF51735">
    <property type="entry name" value="NAD(P)-binding Rossmann-fold domains"/>
    <property type="match status" value="1"/>
</dbReference>
<evidence type="ECO:0000313" key="5">
    <source>
        <dbReference type="Proteomes" id="UP000323426"/>
    </source>
</evidence>
<evidence type="ECO:0000313" key="4">
    <source>
        <dbReference type="EMBL" id="KAA5548392.1"/>
    </source>
</evidence>
<accession>A0A5M6DQ71</accession>
<gene>
    <name evidence="4" type="ORF">F0145_06600</name>
</gene>
<organism evidence="4 5">
    <name type="scientific">Adhaeribacter rhizoryzae</name>
    <dbReference type="NCBI Taxonomy" id="2607907"/>
    <lineage>
        <taxon>Bacteria</taxon>
        <taxon>Pseudomonadati</taxon>
        <taxon>Bacteroidota</taxon>
        <taxon>Cytophagia</taxon>
        <taxon>Cytophagales</taxon>
        <taxon>Hymenobacteraceae</taxon>
        <taxon>Adhaeribacter</taxon>
    </lineage>
</organism>
<keyword evidence="2" id="KW-0472">Membrane</keyword>
<evidence type="ECO:0000256" key="1">
    <source>
        <dbReference type="ARBA" id="ARBA00004370"/>
    </source>
</evidence>
<dbReference type="PANTHER" id="PTHR14097">
    <property type="entry name" value="OXIDOREDUCTASE HTATIP2"/>
    <property type="match status" value="1"/>
</dbReference>
<feature type="domain" description="NAD-dependent epimerase/dehydratase" evidence="3">
    <location>
        <begin position="8"/>
        <end position="204"/>
    </location>
</feature>
<dbReference type="GO" id="GO:0016020">
    <property type="term" value="C:membrane"/>
    <property type="evidence" value="ECO:0007669"/>
    <property type="project" value="UniProtKB-SubCell"/>
</dbReference>
<comment type="caution">
    <text evidence="4">The sequence shown here is derived from an EMBL/GenBank/DDBJ whole genome shotgun (WGS) entry which is preliminary data.</text>
</comment>
<evidence type="ECO:0000256" key="2">
    <source>
        <dbReference type="ARBA" id="ARBA00023136"/>
    </source>
</evidence>
<dbReference type="Pfam" id="PF01370">
    <property type="entry name" value="Epimerase"/>
    <property type="match status" value="1"/>
</dbReference>
<dbReference type="EMBL" id="VWSF01000003">
    <property type="protein sequence ID" value="KAA5548392.1"/>
    <property type="molecule type" value="Genomic_DNA"/>
</dbReference>
<name>A0A5M6DQ71_9BACT</name>
<dbReference type="PANTHER" id="PTHR14097:SF7">
    <property type="entry name" value="OXIDOREDUCTASE HTATIP2"/>
    <property type="match status" value="1"/>
</dbReference>
<reference evidence="4 5" key="1">
    <citation type="submission" date="2019-09" db="EMBL/GenBank/DDBJ databases">
        <title>Genome sequence and assembly of Adhaeribacter sp.</title>
        <authorList>
            <person name="Chhetri G."/>
        </authorList>
    </citation>
    <scope>NUCLEOTIDE SEQUENCE [LARGE SCALE GENOMIC DNA]</scope>
    <source>
        <strain evidence="4 5">DK36</strain>
    </source>
</reference>
<protein>
    <submittedName>
        <fullName evidence="4">Oxidoreductase</fullName>
    </submittedName>
</protein>
<proteinExistence type="predicted"/>
<dbReference type="InterPro" id="IPR001509">
    <property type="entry name" value="Epimerase_deHydtase"/>
</dbReference>
<dbReference type="RefSeq" id="WP_150087523.1">
    <property type="nucleotide sequence ID" value="NZ_VWSF01000003.1"/>
</dbReference>
<dbReference type="AlphaFoldDB" id="A0A5M6DQ71"/>
<dbReference type="CDD" id="cd05250">
    <property type="entry name" value="CC3_like_SDR_a"/>
    <property type="match status" value="1"/>
</dbReference>
<comment type="subcellular location">
    <subcellularLocation>
        <location evidence="1">Membrane</location>
    </subcellularLocation>
</comment>